<evidence type="ECO:0000313" key="1">
    <source>
        <dbReference type="EMBL" id="GBP33208.1"/>
    </source>
</evidence>
<protein>
    <submittedName>
        <fullName evidence="1">Uncharacterized protein</fullName>
    </submittedName>
</protein>
<dbReference type="EMBL" id="BGZK01000270">
    <property type="protein sequence ID" value="GBP33208.1"/>
    <property type="molecule type" value="Genomic_DNA"/>
</dbReference>
<sequence length="110" mass="12649">MSHTKTLRHHVYYEPTQAGRVLLIHVAGHQASLPDHKYLSAPFSYPILLSAAQGRSIHVRQHLDPARKEFSMRRSIHNLTTALNVARERAVISELGRFLRRVLCFDVDRL</sequence>
<evidence type="ECO:0000313" key="2">
    <source>
        <dbReference type="Proteomes" id="UP000299102"/>
    </source>
</evidence>
<name>A0A4C1V320_EUMVA</name>
<dbReference type="Proteomes" id="UP000299102">
    <property type="component" value="Unassembled WGS sequence"/>
</dbReference>
<accession>A0A4C1V320</accession>
<organism evidence="1 2">
    <name type="scientific">Eumeta variegata</name>
    <name type="common">Bagworm moth</name>
    <name type="synonym">Eumeta japonica</name>
    <dbReference type="NCBI Taxonomy" id="151549"/>
    <lineage>
        <taxon>Eukaryota</taxon>
        <taxon>Metazoa</taxon>
        <taxon>Ecdysozoa</taxon>
        <taxon>Arthropoda</taxon>
        <taxon>Hexapoda</taxon>
        <taxon>Insecta</taxon>
        <taxon>Pterygota</taxon>
        <taxon>Neoptera</taxon>
        <taxon>Endopterygota</taxon>
        <taxon>Lepidoptera</taxon>
        <taxon>Glossata</taxon>
        <taxon>Ditrysia</taxon>
        <taxon>Tineoidea</taxon>
        <taxon>Psychidae</taxon>
        <taxon>Oiketicinae</taxon>
        <taxon>Eumeta</taxon>
    </lineage>
</organism>
<reference evidence="1 2" key="1">
    <citation type="journal article" date="2019" name="Commun. Biol.">
        <title>The bagworm genome reveals a unique fibroin gene that provides high tensile strength.</title>
        <authorList>
            <person name="Kono N."/>
            <person name="Nakamura H."/>
            <person name="Ohtoshi R."/>
            <person name="Tomita M."/>
            <person name="Numata K."/>
            <person name="Arakawa K."/>
        </authorList>
    </citation>
    <scope>NUCLEOTIDE SEQUENCE [LARGE SCALE GENOMIC DNA]</scope>
</reference>
<dbReference type="AlphaFoldDB" id="A0A4C1V320"/>
<comment type="caution">
    <text evidence="1">The sequence shown here is derived from an EMBL/GenBank/DDBJ whole genome shotgun (WGS) entry which is preliminary data.</text>
</comment>
<proteinExistence type="predicted"/>
<gene>
    <name evidence="1" type="ORF">EVAR_14889_1</name>
</gene>
<keyword evidence="2" id="KW-1185">Reference proteome</keyword>